<evidence type="ECO:0000256" key="2">
    <source>
        <dbReference type="SAM" id="SignalP"/>
    </source>
</evidence>
<evidence type="ECO:0008006" key="5">
    <source>
        <dbReference type="Google" id="ProtNLM"/>
    </source>
</evidence>
<accession>A0A178LQG3</accession>
<proteinExistence type="predicted"/>
<feature type="compositionally biased region" description="Basic and acidic residues" evidence="1">
    <location>
        <begin position="108"/>
        <end position="122"/>
    </location>
</feature>
<dbReference type="PANTHER" id="PTHR14139">
    <property type="entry name" value="CALSYNTENIN"/>
    <property type="match status" value="1"/>
</dbReference>
<organism evidence="3 4">
    <name type="scientific">Mycolicibacterium iranicum</name>
    <name type="common">Mycobacterium iranicum</name>
    <dbReference type="NCBI Taxonomy" id="912594"/>
    <lineage>
        <taxon>Bacteria</taxon>
        <taxon>Bacillati</taxon>
        <taxon>Actinomycetota</taxon>
        <taxon>Actinomycetes</taxon>
        <taxon>Mycobacteriales</taxon>
        <taxon>Mycobacteriaceae</taxon>
        <taxon>Mycolicibacterium</taxon>
    </lineage>
</organism>
<evidence type="ECO:0000313" key="4">
    <source>
        <dbReference type="Proteomes" id="UP000078396"/>
    </source>
</evidence>
<gene>
    <name evidence="3" type="ORF">A4X20_26755</name>
</gene>
<dbReference type="EMBL" id="LWCS01000042">
    <property type="protein sequence ID" value="OAN34807.1"/>
    <property type="molecule type" value="Genomic_DNA"/>
</dbReference>
<feature type="chain" id="PRO_5038989690" description="Cadherin domain-containing protein" evidence="2">
    <location>
        <begin position="19"/>
        <end position="986"/>
    </location>
</feature>
<feature type="compositionally biased region" description="Acidic residues" evidence="1">
    <location>
        <begin position="60"/>
        <end position="104"/>
    </location>
</feature>
<dbReference type="Proteomes" id="UP000078396">
    <property type="component" value="Unassembled WGS sequence"/>
</dbReference>
<protein>
    <recommendedName>
        <fullName evidence="5">Cadherin domain-containing protein</fullName>
    </recommendedName>
</protein>
<feature type="region of interest" description="Disordered" evidence="1">
    <location>
        <begin position="22"/>
        <end position="136"/>
    </location>
</feature>
<evidence type="ECO:0000256" key="1">
    <source>
        <dbReference type="SAM" id="MobiDB-lite"/>
    </source>
</evidence>
<name>A0A178LQG3_MYCIR</name>
<evidence type="ECO:0000313" key="3">
    <source>
        <dbReference type="EMBL" id="OAN34807.1"/>
    </source>
</evidence>
<comment type="caution">
    <text evidence="3">The sequence shown here is derived from an EMBL/GenBank/DDBJ whole genome shotgun (WGS) entry which is preliminary data.</text>
</comment>
<feature type="compositionally biased region" description="Low complexity" evidence="1">
    <location>
        <begin position="22"/>
        <end position="53"/>
    </location>
</feature>
<reference evidence="3 4" key="1">
    <citation type="submission" date="2016-04" db="EMBL/GenBank/DDBJ databases">
        <title>Draft Genome Sequences of Staphylococcus capitis Strain H36, S. capitis Strain H65, S. cohnii Strain H62, S. hominis Strain H69, Mycobacterium iranicum Strain H39, Plantibacter sp. Strain H53, Pseudomonas oryzihabitans Strain H72, and Microbacterium sp. Strain H83, isolated from residential settings.</title>
        <authorList>
            <person name="Lymperopoulou D."/>
            <person name="Adams R.I."/>
            <person name="Lindow S."/>
            <person name="Coil D.A."/>
            <person name="Jospin G."/>
            <person name="Eisen J.A."/>
        </authorList>
    </citation>
    <scope>NUCLEOTIDE SEQUENCE [LARGE SCALE GENOMIC DNA]</scope>
    <source>
        <strain evidence="3 4">H39</strain>
    </source>
</reference>
<sequence length="986" mass="102020">MGRVGALAVSLGIGFAVANSATGTAAAETDSSSSSASTDQDTSSASSDTQDQAGPSRDDGQDDASEEDASQESDVDADVDEPDSDEDLDGELADSESADEDETAELAAAHEDSSAEVEESRPETPAPRHSTKRTATVATEAVEVDAPAADELVAANALNAVVANVVAPLADPELPVPSPVTDGVLAWVRRLITHTFFNKTPVVREIETEQILTGQTIITVDAYDPNGDPLTYEIIQPQGGLVFREPLTGVFVYTPTVPVIGDEVPVTFDIVVRDDSERLTGVLGTIQGVLHSIARVLGLAERENYTQTIEFTAKPVLQTAPTLVVTGGLPYLIGSDPVELLSVATIVDVDSPQMKEATVTVGVGRQNGDQLRYVAPVDIDIDVEQVNEYTLKFTGLASQDDYEKALKAITFSTTDLGLLARTVDLSIVDEHGLDNVVPAFVAAVVLPGLPLDAPPSVLAVGGLPYFLGGDPVKLLSVAVIEDLDSASLKQATVTISDLTRSTGDTLGYEAPDGIDINVDYVDDWTIVLSGVASKADYETALRAITFSATQLGIPARTVEITLTDADDVDSLTPALVAAAVLPSIIAELPLIVTPVGLPVHTIGKPPVKLLSSVFIANADDGELDGAVVSIGLNREDGDKLGFAAVVGNPVTITQTNDWTITLSGTGTVAQYQQALQAITFSATKVGLPRTVTIDVTEGDGDTSPAPGIVFANSVLPLRPTIIAPPLPAIHTIGGSGSVVTPVVTIADLDSTVLTGAVVALGVGRQSGDKLSFTAAPGSSITASWNGTDTLTLSGTASVEEYTAALQTVTFSATGRAGVPRTVTINITDDSGLNALVPGVTTALVKNPDRPTVVTLGLTALDFPNVGDTVQPITLATIVDTDSTVLSGASVKITNRFTTGDTLGFPPIDGNPITAAYNPATGELKLTGTATIAQYKQALEAVTFTATRYGGGLLDVLGVTRTLSVYVIDDTNATNLLPGVVAVTVFR</sequence>
<dbReference type="PANTHER" id="PTHR14139:SF2">
    <property type="entry name" value="CALSYNTENIN-1"/>
    <property type="match status" value="1"/>
</dbReference>
<dbReference type="OrthoDB" id="4648174at2"/>
<keyword evidence="2" id="KW-0732">Signal</keyword>
<dbReference type="AlphaFoldDB" id="A0A178LQG3"/>
<feature type="signal peptide" evidence="2">
    <location>
        <begin position="1"/>
        <end position="18"/>
    </location>
</feature>